<sequence length="97" mass="10822">MSNPVEIEMQVFSGETEETPENNVIDTFGETTDDPVESARDKTIIMILSVLMFLILCGSGYLIKVNLSAYLDSHFNNVAGAHHVSFTYIQQHRNTKG</sequence>
<keyword evidence="1" id="KW-0472">Membrane</keyword>
<evidence type="ECO:0000313" key="3">
    <source>
        <dbReference type="Proteomes" id="UP000008068"/>
    </source>
</evidence>
<keyword evidence="1" id="KW-0812">Transmembrane</keyword>
<feature type="transmembrane region" description="Helical" evidence="1">
    <location>
        <begin position="44"/>
        <end position="63"/>
    </location>
</feature>
<dbReference type="Proteomes" id="UP000008068">
    <property type="component" value="Unassembled WGS sequence"/>
</dbReference>
<dbReference type="HOGENOM" id="CLU_2348534_0_0_1"/>
<evidence type="ECO:0000313" key="2">
    <source>
        <dbReference type="EMBL" id="EGT50675.1"/>
    </source>
</evidence>
<dbReference type="EMBL" id="GL380219">
    <property type="protein sequence ID" value="EGT50675.1"/>
    <property type="molecule type" value="Genomic_DNA"/>
</dbReference>
<dbReference type="AlphaFoldDB" id="G0PBT3"/>
<proteinExistence type="predicted"/>
<evidence type="ECO:0000256" key="1">
    <source>
        <dbReference type="SAM" id="Phobius"/>
    </source>
</evidence>
<gene>
    <name evidence="2" type="ORF">CAEBREN_11812</name>
</gene>
<name>G0PBT3_CAEBE</name>
<accession>G0PBT3</accession>
<protein>
    <submittedName>
        <fullName evidence="2">Uncharacterized protein</fullName>
    </submittedName>
</protein>
<keyword evidence="3" id="KW-1185">Reference proteome</keyword>
<organism evidence="3">
    <name type="scientific">Caenorhabditis brenneri</name>
    <name type="common">Nematode worm</name>
    <dbReference type="NCBI Taxonomy" id="135651"/>
    <lineage>
        <taxon>Eukaryota</taxon>
        <taxon>Metazoa</taxon>
        <taxon>Ecdysozoa</taxon>
        <taxon>Nematoda</taxon>
        <taxon>Chromadorea</taxon>
        <taxon>Rhabditida</taxon>
        <taxon>Rhabditina</taxon>
        <taxon>Rhabditomorpha</taxon>
        <taxon>Rhabditoidea</taxon>
        <taxon>Rhabditidae</taxon>
        <taxon>Peloderinae</taxon>
        <taxon>Caenorhabditis</taxon>
    </lineage>
</organism>
<dbReference type="InParanoid" id="G0PBT3"/>
<keyword evidence="1" id="KW-1133">Transmembrane helix</keyword>
<reference evidence="3" key="1">
    <citation type="submission" date="2011-07" db="EMBL/GenBank/DDBJ databases">
        <authorList>
            <consortium name="Caenorhabditis brenneri Sequencing and Analysis Consortium"/>
            <person name="Wilson R.K."/>
        </authorList>
    </citation>
    <scope>NUCLEOTIDE SEQUENCE [LARGE SCALE GENOMIC DNA]</scope>
    <source>
        <strain evidence="3">PB2801</strain>
    </source>
</reference>